<dbReference type="EMBL" id="CP014692">
    <property type="protein sequence ID" value="AQS84604.1"/>
    <property type="molecule type" value="Genomic_DNA"/>
</dbReference>
<keyword evidence="3" id="KW-1185">Reference proteome</keyword>
<evidence type="ECO:0000313" key="2">
    <source>
        <dbReference type="EMBL" id="AQS84604.1"/>
    </source>
</evidence>
<dbReference type="InterPro" id="IPR008687">
    <property type="entry name" value="MobC"/>
</dbReference>
<dbReference type="STRING" id="435.A0U92_07225"/>
<gene>
    <name evidence="2" type="ORF">A0U92_07225</name>
</gene>
<accession>A0A1U9KFM2</accession>
<protein>
    <recommendedName>
        <fullName evidence="1">Bacterial mobilisation domain-containing protein</fullName>
    </recommendedName>
</protein>
<organism evidence="2 3">
    <name type="scientific">Acetobacter aceti</name>
    <dbReference type="NCBI Taxonomy" id="435"/>
    <lineage>
        <taxon>Bacteria</taxon>
        <taxon>Pseudomonadati</taxon>
        <taxon>Pseudomonadota</taxon>
        <taxon>Alphaproteobacteria</taxon>
        <taxon>Acetobacterales</taxon>
        <taxon>Acetobacteraceae</taxon>
        <taxon>Acetobacter</taxon>
        <taxon>Acetobacter subgen. Acetobacter</taxon>
    </lineage>
</organism>
<dbReference type="Pfam" id="PF05713">
    <property type="entry name" value="MobC"/>
    <property type="match status" value="1"/>
</dbReference>
<dbReference type="Proteomes" id="UP000188937">
    <property type="component" value="Chromosome"/>
</dbReference>
<evidence type="ECO:0000313" key="3">
    <source>
        <dbReference type="Proteomes" id="UP000188937"/>
    </source>
</evidence>
<reference evidence="2 3" key="1">
    <citation type="submission" date="2016-03" db="EMBL/GenBank/DDBJ databases">
        <title>Acetic acid bacteria sequencing.</title>
        <authorList>
            <person name="Brandt J."/>
            <person name="Jakob F."/>
            <person name="Vogel R.F."/>
        </authorList>
    </citation>
    <scope>NUCLEOTIDE SEQUENCE [LARGE SCALE GENOMIC DNA]</scope>
    <source>
        <strain evidence="2 3">TMW2.1153</strain>
    </source>
</reference>
<proteinExistence type="predicted"/>
<sequence length="128" mass="14805">MDLLIEFYNLRIIIMKPNLNRTQTRLSVRSSRDELQRWNSSARSAGYKTLANYFRSLMNSAPMLQADKISLLTELKTTREEVSRIGNNLNQIAHRLNSGQSFNDTQNNMKQCLKILSDIDSIIATIRR</sequence>
<feature type="domain" description="Bacterial mobilisation" evidence="1">
    <location>
        <begin position="80"/>
        <end position="123"/>
    </location>
</feature>
<dbReference type="AlphaFoldDB" id="A0A1U9KFM2"/>
<evidence type="ECO:0000259" key="1">
    <source>
        <dbReference type="Pfam" id="PF05713"/>
    </source>
</evidence>
<name>A0A1U9KFM2_ACEAC</name>
<dbReference type="KEGG" id="aace:A0U92_07225"/>